<protein>
    <submittedName>
        <fullName evidence="1">Uncharacterized protein</fullName>
    </submittedName>
</protein>
<comment type="caution">
    <text evidence="1">The sequence shown here is derived from an EMBL/GenBank/DDBJ whole genome shotgun (WGS) entry which is preliminary data.</text>
</comment>
<reference evidence="1 2" key="1">
    <citation type="journal article" date="2023" name="Mol. Biol. Evol.">
        <title>Genomics of Secondarily Temperate Adaptation in the Only Non-Antarctic Icefish.</title>
        <authorList>
            <person name="Rivera-Colon A.G."/>
            <person name="Rayamajhi N."/>
            <person name="Minhas B.F."/>
            <person name="Madrigal G."/>
            <person name="Bilyk K.T."/>
            <person name="Yoon V."/>
            <person name="Hune M."/>
            <person name="Gregory S."/>
            <person name="Cheng C.H.C."/>
            <person name="Catchen J.M."/>
        </authorList>
    </citation>
    <scope>NUCLEOTIDE SEQUENCE [LARGE SCALE GENOMIC DNA]</scope>
    <source>
        <tissue evidence="1">White muscle</tissue>
    </source>
</reference>
<organism evidence="1 2">
    <name type="scientific">Champsocephalus gunnari</name>
    <name type="common">Mackerel icefish</name>
    <dbReference type="NCBI Taxonomy" id="52237"/>
    <lineage>
        <taxon>Eukaryota</taxon>
        <taxon>Metazoa</taxon>
        <taxon>Chordata</taxon>
        <taxon>Craniata</taxon>
        <taxon>Vertebrata</taxon>
        <taxon>Euteleostomi</taxon>
        <taxon>Actinopterygii</taxon>
        <taxon>Neopterygii</taxon>
        <taxon>Teleostei</taxon>
        <taxon>Neoteleostei</taxon>
        <taxon>Acanthomorphata</taxon>
        <taxon>Eupercaria</taxon>
        <taxon>Perciformes</taxon>
        <taxon>Notothenioidei</taxon>
        <taxon>Channichthyidae</taxon>
        <taxon>Champsocephalus</taxon>
    </lineage>
</organism>
<proteinExistence type="predicted"/>
<gene>
    <name evidence="1" type="ORF">CgunFtcFv8_012662</name>
</gene>
<dbReference type="AlphaFoldDB" id="A0AAN8DVP9"/>
<keyword evidence="2" id="KW-1185">Reference proteome</keyword>
<evidence type="ECO:0000313" key="2">
    <source>
        <dbReference type="Proteomes" id="UP001331515"/>
    </source>
</evidence>
<accession>A0AAN8DVP9</accession>
<dbReference type="EMBL" id="JAURVH010001518">
    <property type="protein sequence ID" value="KAK5927513.1"/>
    <property type="molecule type" value="Genomic_DNA"/>
</dbReference>
<sequence>MDSHRKDSDMSGNVEHEVLQSECLCISSTLVFSPPASHPVRVEDSSHLLSSHHMDSSAFQGLWQAARHSEDPNVSAFSSSSVARGAKALNCCLEILGSALKKASH</sequence>
<dbReference type="Proteomes" id="UP001331515">
    <property type="component" value="Unassembled WGS sequence"/>
</dbReference>
<name>A0AAN8DVP9_CHAGU</name>
<evidence type="ECO:0000313" key="1">
    <source>
        <dbReference type="EMBL" id="KAK5927513.1"/>
    </source>
</evidence>